<name>A0ABS9V2T0_9BACT</name>
<dbReference type="Proteomes" id="UP001165489">
    <property type="component" value="Unassembled WGS sequence"/>
</dbReference>
<evidence type="ECO:0000313" key="1">
    <source>
        <dbReference type="EMBL" id="MCH7410659.1"/>
    </source>
</evidence>
<sequence length="66" mass="7168">MMNLEKLGLSSEDLLQRSQLATIMGGNDQEEDEIDGAPCTITRCSSTQRCCPGESCSDASEHGWCQ</sequence>
<keyword evidence="2" id="KW-1185">Reference proteome</keyword>
<dbReference type="RefSeq" id="WP_241349020.1">
    <property type="nucleotide sequence ID" value="NZ_JAKZGP010000043.1"/>
</dbReference>
<proteinExistence type="predicted"/>
<reference evidence="1" key="1">
    <citation type="submission" date="2022-03" db="EMBL/GenBank/DDBJ databases">
        <title>De novo assembled genomes of Belliella spp. (Cyclobacteriaceae) strains.</title>
        <authorList>
            <person name="Szabo A."/>
            <person name="Korponai K."/>
            <person name="Felfoldi T."/>
        </authorList>
    </citation>
    <scope>NUCLEOTIDE SEQUENCE</scope>
    <source>
        <strain evidence="1">DSM 111904</strain>
    </source>
</reference>
<protein>
    <submittedName>
        <fullName evidence="1">Uncharacterized protein</fullName>
    </submittedName>
</protein>
<comment type="caution">
    <text evidence="1">The sequence shown here is derived from an EMBL/GenBank/DDBJ whole genome shotgun (WGS) entry which is preliminary data.</text>
</comment>
<evidence type="ECO:0000313" key="2">
    <source>
        <dbReference type="Proteomes" id="UP001165489"/>
    </source>
</evidence>
<dbReference type="EMBL" id="JAKZGP010000043">
    <property type="protein sequence ID" value="MCH7410659.1"/>
    <property type="molecule type" value="Genomic_DNA"/>
</dbReference>
<accession>A0ABS9V2T0</accession>
<gene>
    <name evidence="1" type="ORF">MM239_14720</name>
</gene>
<organism evidence="1 2">
    <name type="scientific">Belliella filtrata</name>
    <dbReference type="NCBI Taxonomy" id="2923435"/>
    <lineage>
        <taxon>Bacteria</taxon>
        <taxon>Pseudomonadati</taxon>
        <taxon>Bacteroidota</taxon>
        <taxon>Cytophagia</taxon>
        <taxon>Cytophagales</taxon>
        <taxon>Cyclobacteriaceae</taxon>
        <taxon>Belliella</taxon>
    </lineage>
</organism>